<reference evidence="12 13" key="1">
    <citation type="submission" date="2018-04" db="EMBL/GenBank/DDBJ databases">
        <title>Novel actinobacteria from marine sediment.</title>
        <authorList>
            <person name="Ng Z.Y."/>
            <person name="Tan G.Y.A."/>
        </authorList>
    </citation>
    <scope>NUCLEOTIDE SEQUENCE [LARGE SCALE GENOMIC DNA]</scope>
    <source>
        <strain evidence="12 13">TPS81</strain>
    </source>
</reference>
<dbReference type="AlphaFoldDB" id="A0A368T0W1"/>
<comment type="subcellular location">
    <subcellularLocation>
        <location evidence="1">Cell membrane</location>
        <topology evidence="1">Multi-pass membrane protein</topology>
    </subcellularLocation>
</comment>
<dbReference type="Gene3D" id="1.20.1720.10">
    <property type="entry name" value="Multidrug resistance protein D"/>
    <property type="match status" value="1"/>
</dbReference>
<evidence type="ECO:0000256" key="1">
    <source>
        <dbReference type="ARBA" id="ARBA00004651"/>
    </source>
</evidence>
<evidence type="ECO:0000256" key="4">
    <source>
        <dbReference type="ARBA" id="ARBA00022448"/>
    </source>
</evidence>
<dbReference type="OrthoDB" id="9814303at2"/>
<feature type="transmembrane region" description="Helical" evidence="10">
    <location>
        <begin position="376"/>
        <end position="396"/>
    </location>
</feature>
<gene>
    <name evidence="12" type="ORF">DEF24_20515</name>
</gene>
<dbReference type="SUPFAM" id="SSF103473">
    <property type="entry name" value="MFS general substrate transporter"/>
    <property type="match status" value="1"/>
</dbReference>
<dbReference type="InterPro" id="IPR036259">
    <property type="entry name" value="MFS_trans_sf"/>
</dbReference>
<dbReference type="InterPro" id="IPR001958">
    <property type="entry name" value="Tet-R_TetA/multi-R_MdtG-like"/>
</dbReference>
<sequence>MAATRVPFRRARTRPENRGGAARNGAAGHDPRHRAGARSAEACGCRTSCAPVQPSPRRPSVTLCGHDVAKRPHVAGDHPTSGGLGCWAASGAAREGSRRGIFGCLGAADGGRVPVSGTGGSSGPGRGPRTGAVLVVGLGALTAVGPLSIDMYLPAFPELARDLGTGAAQVQLTLTACLVGLALGQLVLGPLSDAVGRRRPLLVGVAAYTVISLLCAAAPNAEVLTGLRFLQGVAGAAGMVVSRAMARDLYSGAAATRLFSRLMLIIGLAPILAPVFGGQLMLVTSWRGIFVTLAILGAGLFAVAWFVLRESLPPERRRADGPLAVVGVFVRLFRDRVFLALMLTQALASAGLFGYVSGFSFVAQNVYGTSAQTFSLLFGLNGVGMVVFSQVNAYLAGRVAERAVLMGALAVSAAASLGLVAATLAGWPFAVTCVLLFAIMCSLSFSMPTTTSLALGRYPLNAGSASALLGTVQFLVGASASPLVGLAGEDSALGMVLVIMVGLVGAFLVNLVGRGAGGAAAAARTRE</sequence>
<dbReference type="GO" id="GO:0042910">
    <property type="term" value="F:xenobiotic transmembrane transporter activity"/>
    <property type="evidence" value="ECO:0007669"/>
    <property type="project" value="InterPro"/>
</dbReference>
<accession>A0A368T0W1</accession>
<feature type="transmembrane region" description="Helical" evidence="10">
    <location>
        <begin position="131"/>
        <end position="149"/>
    </location>
</feature>
<evidence type="ECO:0000256" key="8">
    <source>
        <dbReference type="ARBA" id="ARBA00023136"/>
    </source>
</evidence>
<keyword evidence="7 10" id="KW-1133">Transmembrane helix</keyword>
<evidence type="ECO:0000256" key="10">
    <source>
        <dbReference type="SAM" id="Phobius"/>
    </source>
</evidence>
<evidence type="ECO:0000256" key="3">
    <source>
        <dbReference type="ARBA" id="ARBA00007520"/>
    </source>
</evidence>
<evidence type="ECO:0000259" key="11">
    <source>
        <dbReference type="PROSITE" id="PS50850"/>
    </source>
</evidence>
<evidence type="ECO:0000256" key="5">
    <source>
        <dbReference type="ARBA" id="ARBA00022475"/>
    </source>
</evidence>
<feature type="region of interest" description="Disordered" evidence="9">
    <location>
        <begin position="1"/>
        <end position="38"/>
    </location>
</feature>
<dbReference type="EMBL" id="QEIN01000189">
    <property type="protein sequence ID" value="RCV53506.1"/>
    <property type="molecule type" value="Genomic_DNA"/>
</dbReference>
<evidence type="ECO:0000256" key="2">
    <source>
        <dbReference type="ARBA" id="ARBA00006236"/>
    </source>
</evidence>
<proteinExistence type="inferred from homology"/>
<feature type="transmembrane region" description="Helical" evidence="10">
    <location>
        <begin position="458"/>
        <end position="480"/>
    </location>
</feature>
<dbReference type="PROSITE" id="PS00216">
    <property type="entry name" value="SUGAR_TRANSPORT_1"/>
    <property type="match status" value="1"/>
</dbReference>
<comment type="caution">
    <text evidence="12">The sequence shown here is derived from an EMBL/GenBank/DDBJ whole genome shotgun (WGS) entry which is preliminary data.</text>
</comment>
<dbReference type="CDD" id="cd17320">
    <property type="entry name" value="MFS_MdfA_MDR_like"/>
    <property type="match status" value="1"/>
</dbReference>
<feature type="transmembrane region" description="Helical" evidence="10">
    <location>
        <begin position="201"/>
        <end position="221"/>
    </location>
</feature>
<dbReference type="InterPro" id="IPR011701">
    <property type="entry name" value="MFS"/>
</dbReference>
<organism evidence="12 13">
    <name type="scientific">Marinitenerispora sediminis</name>
    <dbReference type="NCBI Taxonomy" id="1931232"/>
    <lineage>
        <taxon>Bacteria</taxon>
        <taxon>Bacillati</taxon>
        <taxon>Actinomycetota</taxon>
        <taxon>Actinomycetes</taxon>
        <taxon>Streptosporangiales</taxon>
        <taxon>Nocardiopsidaceae</taxon>
        <taxon>Marinitenerispora</taxon>
    </lineage>
</organism>
<dbReference type="InterPro" id="IPR020846">
    <property type="entry name" value="MFS_dom"/>
</dbReference>
<evidence type="ECO:0000313" key="12">
    <source>
        <dbReference type="EMBL" id="RCV53506.1"/>
    </source>
</evidence>
<evidence type="ECO:0000256" key="9">
    <source>
        <dbReference type="SAM" id="MobiDB-lite"/>
    </source>
</evidence>
<dbReference type="NCBIfam" id="TIGR00710">
    <property type="entry name" value="efflux_Bcr_CflA"/>
    <property type="match status" value="1"/>
</dbReference>
<feature type="transmembrane region" description="Helical" evidence="10">
    <location>
        <begin position="492"/>
        <end position="512"/>
    </location>
</feature>
<keyword evidence="8 10" id="KW-0472">Membrane</keyword>
<feature type="compositionally biased region" description="Low complexity" evidence="9">
    <location>
        <begin position="18"/>
        <end position="28"/>
    </location>
</feature>
<feature type="transmembrane region" description="Helical" evidence="10">
    <location>
        <begin position="289"/>
        <end position="308"/>
    </location>
</feature>
<feature type="transmembrane region" description="Helical" evidence="10">
    <location>
        <begin position="427"/>
        <end position="446"/>
    </location>
</feature>
<evidence type="ECO:0000256" key="7">
    <source>
        <dbReference type="ARBA" id="ARBA00022989"/>
    </source>
</evidence>
<dbReference type="PANTHER" id="PTHR23502">
    <property type="entry name" value="MAJOR FACILITATOR SUPERFAMILY"/>
    <property type="match status" value="1"/>
</dbReference>
<keyword evidence="6 10" id="KW-0812">Transmembrane</keyword>
<dbReference type="InterPro" id="IPR004812">
    <property type="entry name" value="Efflux_drug-R_Bcr/CmlA"/>
</dbReference>
<keyword evidence="13" id="KW-1185">Reference proteome</keyword>
<dbReference type="InterPro" id="IPR005829">
    <property type="entry name" value="Sugar_transporter_CS"/>
</dbReference>
<feature type="transmembrane region" description="Helical" evidence="10">
    <location>
        <begin position="227"/>
        <end position="246"/>
    </location>
</feature>
<feature type="transmembrane region" description="Helical" evidence="10">
    <location>
        <begin position="169"/>
        <end position="189"/>
    </location>
</feature>
<dbReference type="PROSITE" id="PS50850">
    <property type="entry name" value="MFS"/>
    <property type="match status" value="1"/>
</dbReference>
<dbReference type="PRINTS" id="PR01035">
    <property type="entry name" value="TCRTETA"/>
</dbReference>
<feature type="domain" description="Major facilitator superfamily (MFS) profile" evidence="11">
    <location>
        <begin position="132"/>
        <end position="517"/>
    </location>
</feature>
<dbReference type="GO" id="GO:0005886">
    <property type="term" value="C:plasma membrane"/>
    <property type="evidence" value="ECO:0007669"/>
    <property type="project" value="UniProtKB-SubCell"/>
</dbReference>
<dbReference type="PANTHER" id="PTHR23502:SF132">
    <property type="entry name" value="POLYAMINE TRANSPORTER 2-RELATED"/>
    <property type="match status" value="1"/>
</dbReference>
<name>A0A368T0W1_9ACTN</name>
<dbReference type="Pfam" id="PF07690">
    <property type="entry name" value="MFS_1"/>
    <property type="match status" value="1"/>
</dbReference>
<evidence type="ECO:0000313" key="13">
    <source>
        <dbReference type="Proteomes" id="UP000253318"/>
    </source>
</evidence>
<evidence type="ECO:0000256" key="6">
    <source>
        <dbReference type="ARBA" id="ARBA00022692"/>
    </source>
</evidence>
<dbReference type="FunFam" id="1.20.1720.10:FF:000005">
    <property type="entry name" value="Bcr/CflA family efflux transporter"/>
    <property type="match status" value="1"/>
</dbReference>
<feature type="transmembrane region" description="Helical" evidence="10">
    <location>
        <begin position="403"/>
        <end position="421"/>
    </location>
</feature>
<keyword evidence="5" id="KW-1003">Cell membrane</keyword>
<dbReference type="Proteomes" id="UP000253318">
    <property type="component" value="Unassembled WGS sequence"/>
</dbReference>
<keyword evidence="4" id="KW-0813">Transport</keyword>
<comment type="similarity">
    <text evidence="2">Belongs to the major facilitator superfamily. Bcr/CmlA family.</text>
</comment>
<feature type="transmembrane region" description="Helical" evidence="10">
    <location>
        <begin position="337"/>
        <end position="356"/>
    </location>
</feature>
<protein>
    <recommendedName>
        <fullName evidence="11">Major facilitator superfamily (MFS) profile domain-containing protein</fullName>
    </recommendedName>
</protein>
<feature type="transmembrane region" description="Helical" evidence="10">
    <location>
        <begin position="258"/>
        <end position="277"/>
    </location>
</feature>
<dbReference type="GO" id="GO:1990961">
    <property type="term" value="P:xenobiotic detoxification by transmembrane export across the plasma membrane"/>
    <property type="evidence" value="ECO:0007669"/>
    <property type="project" value="InterPro"/>
</dbReference>
<comment type="similarity">
    <text evidence="3">Belongs to the major facilitator superfamily. TCR/Tet family.</text>
</comment>